<keyword evidence="2 9" id="KW-0812">Transmembrane</keyword>
<dbReference type="GO" id="GO:0005737">
    <property type="term" value="C:cytoplasm"/>
    <property type="evidence" value="ECO:0007669"/>
    <property type="project" value="TreeGrafter"/>
</dbReference>
<dbReference type="GO" id="GO:0051205">
    <property type="term" value="P:protein insertion into membrane"/>
    <property type="evidence" value="ECO:0007669"/>
    <property type="project" value="TreeGrafter"/>
</dbReference>
<dbReference type="Proteomes" id="UP000593571">
    <property type="component" value="Unassembled WGS sequence"/>
</dbReference>
<evidence type="ECO:0000256" key="6">
    <source>
        <dbReference type="ARBA" id="ARBA00022989"/>
    </source>
</evidence>
<dbReference type="InterPro" id="IPR026096">
    <property type="entry name" value="R-trans_p"/>
</dbReference>
<evidence type="ECO:0000256" key="9">
    <source>
        <dbReference type="SAM" id="Phobius"/>
    </source>
</evidence>
<dbReference type="GO" id="GO:0006612">
    <property type="term" value="P:protein targeting to membrane"/>
    <property type="evidence" value="ECO:0007669"/>
    <property type="project" value="TreeGrafter"/>
</dbReference>
<dbReference type="GO" id="GO:0031849">
    <property type="term" value="F:olfactory receptor binding"/>
    <property type="evidence" value="ECO:0007669"/>
    <property type="project" value="TreeGrafter"/>
</dbReference>
<keyword evidence="4" id="KW-0863">Zinc-finger</keyword>
<keyword evidence="6 9" id="KW-1133">Transmembrane helix</keyword>
<evidence type="ECO:0000313" key="12">
    <source>
        <dbReference type="Proteomes" id="UP000593571"/>
    </source>
</evidence>
<sequence>MDQAMEEWRQVFRELIQAEKVWDRWTLILDENLTPNRLQPGWKQCLQVVRAWFQCPWCSRNWASAKIQVLFHMHWNERRSKGWVKMRVFRQRCQKCSLPPFKFPKFTENNISRILDNLVSKILKEYYEEGEECDEEEEEYYGEGFRDYRHQGTHDCDNCEACLLGFCVRSGLGRSTRSRAPSSLSSRSWPVESSSNEPCPTKGSSAEDSVTGNTPMENAEELPKPEVPEPAQAASPSANTDDQEQTIIQVPTREEDLCSRIAQNPTRKKVVVCGCVLISILVIVVVVVVVVVVKFTN</sequence>
<dbReference type="InterPro" id="IPR027377">
    <property type="entry name" value="ZAR1/RTP1-5-like_Znf-3CxxC"/>
</dbReference>
<feature type="region of interest" description="Disordered" evidence="8">
    <location>
        <begin position="174"/>
        <end position="244"/>
    </location>
</feature>
<dbReference type="GO" id="GO:0008270">
    <property type="term" value="F:zinc ion binding"/>
    <property type="evidence" value="ECO:0007669"/>
    <property type="project" value="UniProtKB-KW"/>
</dbReference>
<evidence type="ECO:0000259" key="10">
    <source>
        <dbReference type="SMART" id="SM01328"/>
    </source>
</evidence>
<evidence type="ECO:0000313" key="11">
    <source>
        <dbReference type="EMBL" id="KAF6476014.1"/>
    </source>
</evidence>
<comment type="caution">
    <text evidence="11">The sequence shown here is derived from an EMBL/GenBank/DDBJ whole genome shotgun (WGS) entry which is preliminary data.</text>
</comment>
<comment type="subcellular location">
    <subcellularLocation>
        <location evidence="1">Membrane</location>
        <topology evidence="1">Single-pass membrane protein</topology>
    </subcellularLocation>
</comment>
<keyword evidence="11" id="KW-0675">Receptor</keyword>
<reference evidence="11 12" key="1">
    <citation type="journal article" date="2020" name="Nature">
        <title>Six reference-quality genomes reveal evolution of bat adaptations.</title>
        <authorList>
            <person name="Jebb D."/>
            <person name="Huang Z."/>
            <person name="Pippel M."/>
            <person name="Hughes G.M."/>
            <person name="Lavrichenko K."/>
            <person name="Devanna P."/>
            <person name="Winkler S."/>
            <person name="Jermiin L.S."/>
            <person name="Skirmuntt E.C."/>
            <person name="Katzourakis A."/>
            <person name="Burkitt-Gray L."/>
            <person name="Ray D.A."/>
            <person name="Sullivan K.A.M."/>
            <person name="Roscito J.G."/>
            <person name="Kirilenko B.M."/>
            <person name="Davalos L.M."/>
            <person name="Corthals A.P."/>
            <person name="Power M.L."/>
            <person name="Jones G."/>
            <person name="Ransome R.D."/>
            <person name="Dechmann D.K.N."/>
            <person name="Locatelli A.G."/>
            <person name="Puechmaille S.J."/>
            <person name="Fedrigo O."/>
            <person name="Jarvis E.D."/>
            <person name="Hiller M."/>
            <person name="Vernes S.C."/>
            <person name="Myers E.W."/>
            <person name="Teeling E.C."/>
        </authorList>
    </citation>
    <scope>NUCLEOTIDE SEQUENCE [LARGE SCALE GENOMIC DNA]</scope>
    <source>
        <strain evidence="11">MRouAeg1</strain>
        <tissue evidence="11">Muscle</tissue>
    </source>
</reference>
<dbReference type="PANTHER" id="PTHR14402">
    <property type="entry name" value="RECEPTOR TRANSPORTING PROTEIN"/>
    <property type="match status" value="1"/>
</dbReference>
<evidence type="ECO:0000256" key="1">
    <source>
        <dbReference type="ARBA" id="ARBA00004167"/>
    </source>
</evidence>
<evidence type="ECO:0000256" key="2">
    <source>
        <dbReference type="ARBA" id="ARBA00022692"/>
    </source>
</evidence>
<dbReference type="Pfam" id="PF13695">
    <property type="entry name" value="Zn_ribbon_3CxxC"/>
    <property type="match status" value="1"/>
</dbReference>
<dbReference type="GO" id="GO:0001580">
    <property type="term" value="P:detection of chemical stimulus involved in sensory perception of bitter taste"/>
    <property type="evidence" value="ECO:0007669"/>
    <property type="project" value="TreeGrafter"/>
</dbReference>
<evidence type="ECO:0000256" key="8">
    <source>
        <dbReference type="SAM" id="MobiDB-lite"/>
    </source>
</evidence>
<organism evidence="11 12">
    <name type="scientific">Rousettus aegyptiacus</name>
    <name type="common">Egyptian fruit bat</name>
    <name type="synonym">Pteropus aegyptiacus</name>
    <dbReference type="NCBI Taxonomy" id="9407"/>
    <lineage>
        <taxon>Eukaryota</taxon>
        <taxon>Metazoa</taxon>
        <taxon>Chordata</taxon>
        <taxon>Craniata</taxon>
        <taxon>Vertebrata</taxon>
        <taxon>Euteleostomi</taxon>
        <taxon>Mammalia</taxon>
        <taxon>Eutheria</taxon>
        <taxon>Laurasiatheria</taxon>
        <taxon>Chiroptera</taxon>
        <taxon>Yinpterochiroptera</taxon>
        <taxon>Pteropodoidea</taxon>
        <taxon>Pteropodidae</taxon>
        <taxon>Rousettinae</taxon>
        <taxon>Rousettus</taxon>
    </lineage>
</organism>
<name>A0A7J8HUH5_ROUAE</name>
<evidence type="ECO:0000256" key="5">
    <source>
        <dbReference type="ARBA" id="ARBA00022833"/>
    </source>
</evidence>
<keyword evidence="12" id="KW-1185">Reference proteome</keyword>
<evidence type="ECO:0000256" key="4">
    <source>
        <dbReference type="ARBA" id="ARBA00022771"/>
    </source>
</evidence>
<dbReference type="EMBL" id="JACASE010000004">
    <property type="protein sequence ID" value="KAF6476014.1"/>
    <property type="molecule type" value="Genomic_DNA"/>
</dbReference>
<dbReference type="OrthoDB" id="8121437at2759"/>
<feature type="compositionally biased region" description="Polar residues" evidence="8">
    <location>
        <begin position="196"/>
        <end position="216"/>
    </location>
</feature>
<dbReference type="SMART" id="SM01328">
    <property type="entry name" value="zf-3CxxC"/>
    <property type="match status" value="1"/>
</dbReference>
<keyword evidence="5" id="KW-0862">Zinc</keyword>
<dbReference type="GO" id="GO:0016020">
    <property type="term" value="C:membrane"/>
    <property type="evidence" value="ECO:0007669"/>
    <property type="project" value="UniProtKB-SubCell"/>
</dbReference>
<evidence type="ECO:0000256" key="3">
    <source>
        <dbReference type="ARBA" id="ARBA00022723"/>
    </source>
</evidence>
<feature type="domain" description="3CxxC-type" evidence="10">
    <location>
        <begin position="48"/>
        <end position="165"/>
    </location>
</feature>
<gene>
    <name evidence="11" type="ORF">HJG63_017059</name>
</gene>
<keyword evidence="7 9" id="KW-0472">Membrane</keyword>
<feature type="compositionally biased region" description="Polar residues" evidence="8">
    <location>
        <begin position="234"/>
        <end position="244"/>
    </location>
</feature>
<dbReference type="PANTHER" id="PTHR14402:SF9">
    <property type="entry name" value="RECEPTOR-TRANSPORTING PROTEIN 3"/>
    <property type="match status" value="1"/>
</dbReference>
<keyword evidence="3" id="KW-0479">Metal-binding</keyword>
<dbReference type="AlphaFoldDB" id="A0A7J8HUH5"/>
<protein>
    <submittedName>
        <fullName evidence="11">Receptor transporter protein 3</fullName>
    </submittedName>
</protein>
<evidence type="ECO:0000256" key="7">
    <source>
        <dbReference type="ARBA" id="ARBA00023136"/>
    </source>
</evidence>
<accession>A0A7J8HUH5</accession>
<feature type="compositionally biased region" description="Low complexity" evidence="8">
    <location>
        <begin position="174"/>
        <end position="195"/>
    </location>
</feature>
<feature type="transmembrane region" description="Helical" evidence="9">
    <location>
        <begin position="270"/>
        <end position="293"/>
    </location>
</feature>
<proteinExistence type="predicted"/>